<keyword evidence="10" id="KW-0443">Lipid metabolism</keyword>
<dbReference type="FunFam" id="3.40.640.10:FF:000020">
    <property type="entry name" value="sphingosine-1-phosphate lyase 1"/>
    <property type="match status" value="1"/>
</dbReference>
<dbReference type="InterPro" id="IPR050477">
    <property type="entry name" value="GrpII_AminoAcid_Decarb"/>
</dbReference>
<evidence type="ECO:0000256" key="2">
    <source>
        <dbReference type="ARBA" id="ARBA00004389"/>
    </source>
</evidence>
<dbReference type="GO" id="GO:0005789">
    <property type="term" value="C:endoplasmic reticulum membrane"/>
    <property type="evidence" value="ECO:0007669"/>
    <property type="project" value="UniProtKB-SubCell"/>
</dbReference>
<feature type="modified residue" description="N6-(pyridoxal phosphate)lysine" evidence="16">
    <location>
        <position position="271"/>
    </location>
</feature>
<evidence type="ECO:0000256" key="8">
    <source>
        <dbReference type="ARBA" id="ARBA00022919"/>
    </source>
</evidence>
<keyword evidence="7 16" id="KW-0663">Pyridoxal phosphate</keyword>
<dbReference type="InterPro" id="IPR015424">
    <property type="entry name" value="PyrdxlP-dep_Trfase"/>
</dbReference>
<dbReference type="Gene3D" id="3.40.640.10">
    <property type="entry name" value="Type I PLP-dependent aspartate aminotransferase-like (Major domain)"/>
    <property type="match status" value="1"/>
</dbReference>
<comment type="similarity">
    <text evidence="13">Belongs to the group II decarboxylase family. Sphingosine-1-phosphate lyase subfamily.</text>
</comment>
<evidence type="ECO:0000256" key="16">
    <source>
        <dbReference type="PIRSR" id="PIRSR602129-50"/>
    </source>
</evidence>
<dbReference type="Proteomes" id="UP000318571">
    <property type="component" value="Chromosome 6"/>
</dbReference>
<dbReference type="PANTHER" id="PTHR42735:SF6">
    <property type="entry name" value="SPHINGOSINE-1-PHOSPHATE LYASE 1"/>
    <property type="match status" value="1"/>
</dbReference>
<dbReference type="FunFam" id="3.90.1150.10:FF:000247">
    <property type="entry name" value="Sphingosine phosphate lyase, putative"/>
    <property type="match status" value="1"/>
</dbReference>
<gene>
    <name evidence="18" type="ORF">TCAL_06070</name>
</gene>
<dbReference type="Pfam" id="PF00282">
    <property type="entry name" value="Pyridoxal_deC"/>
    <property type="match status" value="1"/>
</dbReference>
<evidence type="ECO:0000256" key="5">
    <source>
        <dbReference type="ARBA" id="ARBA00022692"/>
    </source>
</evidence>
<keyword evidence="6" id="KW-0256">Endoplasmic reticulum</keyword>
<dbReference type="Gene3D" id="3.90.1150.10">
    <property type="entry name" value="Aspartate Aminotransferase, domain 1"/>
    <property type="match status" value="1"/>
</dbReference>
<evidence type="ECO:0000256" key="12">
    <source>
        <dbReference type="ARBA" id="ARBA00023239"/>
    </source>
</evidence>
<evidence type="ECO:0000313" key="19">
    <source>
        <dbReference type="Proteomes" id="UP000318571"/>
    </source>
</evidence>
<dbReference type="FunFam" id="6.10.140.2150:FF:000001">
    <property type="entry name" value="Sphingosine-1-phosphate lyase 1"/>
    <property type="match status" value="1"/>
</dbReference>
<dbReference type="GO" id="GO:0030149">
    <property type="term" value="P:sphingolipid catabolic process"/>
    <property type="evidence" value="ECO:0007669"/>
    <property type="project" value="TreeGrafter"/>
</dbReference>
<dbReference type="PANTHER" id="PTHR42735">
    <property type="match status" value="1"/>
</dbReference>
<evidence type="ECO:0000256" key="11">
    <source>
        <dbReference type="ARBA" id="ARBA00023136"/>
    </source>
</evidence>
<evidence type="ECO:0000256" key="4">
    <source>
        <dbReference type="ARBA" id="ARBA00004991"/>
    </source>
</evidence>
<organism evidence="18 19">
    <name type="scientific">Tigriopus californicus</name>
    <name type="common">Marine copepod</name>
    <dbReference type="NCBI Taxonomy" id="6832"/>
    <lineage>
        <taxon>Eukaryota</taxon>
        <taxon>Metazoa</taxon>
        <taxon>Ecdysozoa</taxon>
        <taxon>Arthropoda</taxon>
        <taxon>Crustacea</taxon>
        <taxon>Multicrustacea</taxon>
        <taxon>Hexanauplia</taxon>
        <taxon>Copepoda</taxon>
        <taxon>Harpacticoida</taxon>
        <taxon>Harpacticidae</taxon>
        <taxon>Tigriopus</taxon>
    </lineage>
</organism>
<dbReference type="InterPro" id="IPR015421">
    <property type="entry name" value="PyrdxlP-dep_Trfase_major"/>
</dbReference>
<dbReference type="InterPro" id="IPR015422">
    <property type="entry name" value="PyrdxlP-dep_Trfase_small"/>
</dbReference>
<dbReference type="EC" id="4.1.2.27" evidence="14"/>
<comment type="pathway">
    <text evidence="3">Lipid metabolism; sphingolipid metabolism.</text>
</comment>
<keyword evidence="9" id="KW-1133">Transmembrane helix</keyword>
<dbReference type="AlphaFoldDB" id="A0A553PNM8"/>
<dbReference type="GO" id="GO:0008117">
    <property type="term" value="F:sphinganine-1-phosphate aldolase activity"/>
    <property type="evidence" value="ECO:0007669"/>
    <property type="project" value="UniProtKB-EC"/>
</dbReference>
<evidence type="ECO:0000256" key="13">
    <source>
        <dbReference type="ARBA" id="ARBA00038302"/>
    </source>
</evidence>
<evidence type="ECO:0000256" key="7">
    <source>
        <dbReference type="ARBA" id="ARBA00022898"/>
    </source>
</evidence>
<dbReference type="EMBL" id="VCGU01000002">
    <property type="protein sequence ID" value="TRY79277.1"/>
    <property type="molecule type" value="Genomic_DNA"/>
</dbReference>
<proteinExistence type="inferred from homology"/>
<keyword evidence="5" id="KW-0812">Transmembrane</keyword>
<reference evidence="18 19" key="1">
    <citation type="journal article" date="2018" name="Nat. Ecol. Evol.">
        <title>Genomic signatures of mitonuclear coevolution across populations of Tigriopus californicus.</title>
        <authorList>
            <person name="Barreto F.S."/>
            <person name="Watson E.T."/>
            <person name="Lima T.G."/>
            <person name="Willett C.S."/>
            <person name="Edmands S."/>
            <person name="Li W."/>
            <person name="Burton R.S."/>
        </authorList>
    </citation>
    <scope>NUCLEOTIDE SEQUENCE [LARGE SCALE GENOMIC DNA]</scope>
    <source>
        <strain evidence="18 19">San Diego</strain>
    </source>
</reference>
<evidence type="ECO:0000256" key="15">
    <source>
        <dbReference type="ARBA" id="ARBA00042568"/>
    </source>
</evidence>
<comment type="caution">
    <text evidence="18">The sequence shown here is derived from an EMBL/GenBank/DDBJ whole genome shotgun (WGS) entry which is preliminary data.</text>
</comment>
<comment type="subcellular location">
    <subcellularLocation>
        <location evidence="2">Endoplasmic reticulum membrane</location>
        <topology evidence="2">Single-pass membrane protein</topology>
    </subcellularLocation>
</comment>
<evidence type="ECO:0000256" key="6">
    <source>
        <dbReference type="ARBA" id="ARBA00022824"/>
    </source>
</evidence>
<name>A0A553PNM8_TIGCA</name>
<evidence type="ECO:0000256" key="14">
    <source>
        <dbReference type="ARBA" id="ARBA00038965"/>
    </source>
</evidence>
<keyword evidence="19" id="KW-1185">Reference proteome</keyword>
<evidence type="ECO:0000256" key="9">
    <source>
        <dbReference type="ARBA" id="ARBA00022989"/>
    </source>
</evidence>
<dbReference type="STRING" id="6832.A0A553PNM8"/>
<dbReference type="OMA" id="FKDHQFT"/>
<dbReference type="GO" id="GO:0030170">
    <property type="term" value="F:pyridoxal phosphate binding"/>
    <property type="evidence" value="ECO:0007669"/>
    <property type="project" value="InterPro"/>
</dbReference>
<comment type="pathway">
    <text evidence="4">Sphingolipid metabolism.</text>
</comment>
<accession>A0A553PNM8</accession>
<dbReference type="InterPro" id="IPR002129">
    <property type="entry name" value="PyrdxlP-dep_de-COase"/>
</dbReference>
<evidence type="ECO:0000256" key="10">
    <source>
        <dbReference type="ARBA" id="ARBA00023098"/>
    </source>
</evidence>
<dbReference type="Gene3D" id="6.10.140.2150">
    <property type="match status" value="1"/>
</dbReference>
<dbReference type="SUPFAM" id="SSF53383">
    <property type="entry name" value="PLP-dependent transferases"/>
    <property type="match status" value="1"/>
</dbReference>
<comment type="cofactor">
    <cofactor evidence="1 16 17">
        <name>pyridoxal 5'-phosphate</name>
        <dbReference type="ChEBI" id="CHEBI:597326"/>
    </cofactor>
</comment>
<protein>
    <recommendedName>
        <fullName evidence="14">sphinganine-1-phosphate aldolase</fullName>
        <ecNumber evidence="14">4.1.2.27</ecNumber>
    </recommendedName>
    <alternativeName>
        <fullName evidence="15">Sphingosine-1-phosphate aldolase</fullName>
    </alternativeName>
</protein>
<keyword evidence="11" id="KW-0472">Membrane</keyword>
<keyword evidence="8" id="KW-0746">Sphingolipid metabolism</keyword>
<evidence type="ECO:0000256" key="3">
    <source>
        <dbReference type="ARBA" id="ARBA00004760"/>
    </source>
</evidence>
<evidence type="ECO:0000256" key="1">
    <source>
        <dbReference type="ARBA" id="ARBA00001933"/>
    </source>
</evidence>
<dbReference type="GO" id="GO:0019752">
    <property type="term" value="P:carboxylic acid metabolic process"/>
    <property type="evidence" value="ECO:0007669"/>
    <property type="project" value="InterPro"/>
</dbReference>
<evidence type="ECO:0000313" key="18">
    <source>
        <dbReference type="EMBL" id="TRY79277.1"/>
    </source>
</evidence>
<sequence length="473" mass="52021">MELIRDKLELLRVLLNEQCSNLEPWQIVSRTAAITLIASYVYSQATHKYLDVGEFHWSEGTQSGTVYNCNDDLTQLMTEVYGMAAWTNPLHPDSFPGLRQMEAEVVRIACRLFQGGPDSCGTVTSGGTESIVLACKAYRDYARNIKGIENPVMVVPVTAHAAFDKAADLLDITIKHVPVDPITQRVDIKAMRRAISGRTCLLVGSSPQFPHGSIDDITAIGKLGLDYDIPVHVDACLGGFLVVFMKQAGFNIRPFDFSVPGVCSISADTHKYGYAPKGSSVILYSKPVFRHYQWFTCPDWPGGVYATATIGGSRAGGIIAACWAALMYHGMDGYVECTKKVITTTRYIAEEIRKIKGIKVMGVPEVSVVAIGSDDFNIYALSDAMKKRGWNLNALQFPACLHLCCTMLHTKEGVANRFIQDVKELTGEILANPEEHKGGSAAIYGMAQSLPDRNLVNEITWIYLDSLYAIKKK</sequence>
<evidence type="ECO:0000256" key="17">
    <source>
        <dbReference type="RuleBase" id="RU000382"/>
    </source>
</evidence>
<keyword evidence="12 17" id="KW-0456">Lyase</keyword>